<proteinExistence type="predicted"/>
<gene>
    <name evidence="2" type="ORF">PMEA_00033573</name>
</gene>
<name>A0AAU9W3Q6_9CNID</name>
<evidence type="ECO:0000313" key="3">
    <source>
        <dbReference type="Proteomes" id="UP001159428"/>
    </source>
</evidence>
<comment type="caution">
    <text evidence="2">The sequence shown here is derived from an EMBL/GenBank/DDBJ whole genome shotgun (WGS) entry which is preliminary data.</text>
</comment>
<accession>A0AAU9W3Q6</accession>
<evidence type="ECO:0000256" key="1">
    <source>
        <dbReference type="SAM" id="MobiDB-lite"/>
    </source>
</evidence>
<organism evidence="2 3">
    <name type="scientific">Pocillopora meandrina</name>
    <dbReference type="NCBI Taxonomy" id="46732"/>
    <lineage>
        <taxon>Eukaryota</taxon>
        <taxon>Metazoa</taxon>
        <taxon>Cnidaria</taxon>
        <taxon>Anthozoa</taxon>
        <taxon>Hexacorallia</taxon>
        <taxon>Scleractinia</taxon>
        <taxon>Astrocoeniina</taxon>
        <taxon>Pocilloporidae</taxon>
        <taxon>Pocillopora</taxon>
    </lineage>
</organism>
<feature type="region of interest" description="Disordered" evidence="1">
    <location>
        <begin position="238"/>
        <end position="262"/>
    </location>
</feature>
<dbReference type="AlphaFoldDB" id="A0AAU9W3Q6"/>
<sequence length="262" mass="30174">MVKWICEEEKTFQRKTRTLKLRPTNDLLAKNGMIGPDEKGRFESYLQWWEDGKKRLYVYGDVGNAAHIIIRRFLTLTAKRSQMIYPSIANTVMILEHQLTACLALYSRLSTENRYPVCLPASYLTMVRFWDNCRPGADKGTFTLYQAVEESYAQEANKIKLFKVVRSLLDYMVRLTCGEVAYSFDVLGDALDSEESPSYCDSGEGREKFGALLDHDVQLWQRNFDLSGRIHAQKNLAYQGKPSVNKPHQQRVRQNPRGARAT</sequence>
<dbReference type="EMBL" id="CALNXJ010000008">
    <property type="protein sequence ID" value="CAH3045476.1"/>
    <property type="molecule type" value="Genomic_DNA"/>
</dbReference>
<dbReference type="Proteomes" id="UP001159428">
    <property type="component" value="Unassembled WGS sequence"/>
</dbReference>
<protein>
    <submittedName>
        <fullName evidence="2">Uncharacterized protein</fullName>
    </submittedName>
</protein>
<reference evidence="2 3" key="1">
    <citation type="submission" date="2022-05" db="EMBL/GenBank/DDBJ databases">
        <authorList>
            <consortium name="Genoscope - CEA"/>
            <person name="William W."/>
        </authorList>
    </citation>
    <scope>NUCLEOTIDE SEQUENCE [LARGE SCALE GENOMIC DNA]</scope>
</reference>
<keyword evidence="3" id="KW-1185">Reference proteome</keyword>
<evidence type="ECO:0000313" key="2">
    <source>
        <dbReference type="EMBL" id="CAH3045476.1"/>
    </source>
</evidence>